<evidence type="ECO:0000256" key="4">
    <source>
        <dbReference type="ARBA" id="ARBA00022825"/>
    </source>
</evidence>
<gene>
    <name evidence="10" type="ORF">AVDCRST_MAG07-2673</name>
</gene>
<proteinExistence type="inferred from homology"/>
<dbReference type="InterPro" id="IPR050131">
    <property type="entry name" value="Peptidase_S8_subtilisin-like"/>
</dbReference>
<feature type="signal peptide" evidence="8">
    <location>
        <begin position="1"/>
        <end position="29"/>
    </location>
</feature>
<dbReference type="PANTHER" id="PTHR43806:SF11">
    <property type="entry name" value="CEREVISIN-RELATED"/>
    <property type="match status" value="1"/>
</dbReference>
<comment type="similarity">
    <text evidence="1 5 6">Belongs to the peptidase S8 family.</text>
</comment>
<feature type="domain" description="Peptidase S8/S53" evidence="9">
    <location>
        <begin position="162"/>
        <end position="408"/>
    </location>
</feature>
<dbReference type="PROSITE" id="PS51892">
    <property type="entry name" value="SUBTILASE"/>
    <property type="match status" value="1"/>
</dbReference>
<dbReference type="InterPro" id="IPR000209">
    <property type="entry name" value="Peptidase_S8/S53_dom"/>
</dbReference>
<dbReference type="InterPro" id="IPR036852">
    <property type="entry name" value="Peptidase_S8/S53_dom_sf"/>
</dbReference>
<dbReference type="InterPro" id="IPR022398">
    <property type="entry name" value="Peptidase_S8_His-AS"/>
</dbReference>
<dbReference type="PROSITE" id="PS00138">
    <property type="entry name" value="SUBTILASE_SER"/>
    <property type="match status" value="1"/>
</dbReference>
<dbReference type="SUPFAM" id="SSF52743">
    <property type="entry name" value="Subtilisin-like"/>
    <property type="match status" value="1"/>
</dbReference>
<feature type="compositionally biased region" description="Low complexity" evidence="7">
    <location>
        <begin position="45"/>
        <end position="72"/>
    </location>
</feature>
<keyword evidence="4 5" id="KW-0720">Serine protease</keyword>
<dbReference type="PROSITE" id="PS00136">
    <property type="entry name" value="SUBTILASE_ASP"/>
    <property type="match status" value="1"/>
</dbReference>
<organism evidence="10">
    <name type="scientific">uncultured Frankineae bacterium</name>
    <dbReference type="NCBI Taxonomy" id="437475"/>
    <lineage>
        <taxon>Bacteria</taxon>
        <taxon>Bacillati</taxon>
        <taxon>Actinomycetota</taxon>
        <taxon>Actinomycetes</taxon>
        <taxon>Frankiales</taxon>
        <taxon>environmental samples</taxon>
    </lineage>
</organism>
<name>A0A6J4M1Y8_9ACTN</name>
<evidence type="ECO:0000259" key="9">
    <source>
        <dbReference type="Pfam" id="PF00082"/>
    </source>
</evidence>
<sequence length="545" mass="54137">MSSTRRRTAALTLALATGLAGTGALAVTAAPVSASEPSAAAATAAATDAATDAPAPAATADATEPTTTTAVPDGVTDADARSGAVSAIVLDGEGRPSFVEVVAPTLRQAVLRAQDVPGSDGVAIDTPMTSLATNDPLRPRQWSLDRLRVDSLPATNDRARHLVAVVDSGVLGAHEDFAPGQVRCDLGADFTGEALGGCADPHGHGTHVAGIVGALSGNGKGVASIAPGTAILPVRVLDRSGSGGSTGVARGIVHAADKGAEVINLSLGGPGRSAALDAAVAYATDRGALVVAAAGNNRRTGNAVNYPAASPGVLAVASTDANGLSSPFSYSGPAVDIAAPGGGIVSTWGNGAYAALSGTSMAAPAVSAVASLYRAAHPQAGPAEVSSALVTTARDLEAPGRDPRTGAGLVDPHRLLVAAPAPAARVPAARVQVVTPRVAAKQAVTVRLADFRPASSVSISEVVPVVTQVRVRTTVRKAGRTVPSTRVVTRRTSRTVVLAQVRVPASGAVEAKVLPVQGVRDGRLVVRGVDRGGKVVQRVTALRVG</sequence>
<dbReference type="AlphaFoldDB" id="A0A6J4M1Y8"/>
<dbReference type="EMBL" id="CADCUB010000128">
    <property type="protein sequence ID" value="CAA9345873.1"/>
    <property type="molecule type" value="Genomic_DNA"/>
</dbReference>
<dbReference type="GO" id="GO:0006508">
    <property type="term" value="P:proteolysis"/>
    <property type="evidence" value="ECO:0007669"/>
    <property type="project" value="UniProtKB-KW"/>
</dbReference>
<dbReference type="InterPro" id="IPR015500">
    <property type="entry name" value="Peptidase_S8_subtilisin-rel"/>
</dbReference>
<feature type="region of interest" description="Disordered" evidence="7">
    <location>
        <begin position="45"/>
        <end position="78"/>
    </location>
</feature>
<dbReference type="PROSITE" id="PS00137">
    <property type="entry name" value="SUBTILASE_HIS"/>
    <property type="match status" value="1"/>
</dbReference>
<feature type="active site" description="Charge relay system" evidence="5">
    <location>
        <position position="204"/>
    </location>
</feature>
<dbReference type="GO" id="GO:0004252">
    <property type="term" value="F:serine-type endopeptidase activity"/>
    <property type="evidence" value="ECO:0007669"/>
    <property type="project" value="UniProtKB-UniRule"/>
</dbReference>
<feature type="active site" description="Charge relay system" evidence="5">
    <location>
        <position position="167"/>
    </location>
</feature>
<feature type="active site" description="Charge relay system" evidence="5">
    <location>
        <position position="360"/>
    </location>
</feature>
<dbReference type="Pfam" id="PF00082">
    <property type="entry name" value="Peptidase_S8"/>
    <property type="match status" value="1"/>
</dbReference>
<evidence type="ECO:0000256" key="7">
    <source>
        <dbReference type="SAM" id="MobiDB-lite"/>
    </source>
</evidence>
<keyword evidence="3 5" id="KW-0378">Hydrolase</keyword>
<dbReference type="InterPro" id="IPR023828">
    <property type="entry name" value="Peptidase_S8_Ser-AS"/>
</dbReference>
<reference evidence="10" key="1">
    <citation type="submission" date="2020-02" db="EMBL/GenBank/DDBJ databases">
        <authorList>
            <person name="Meier V. D."/>
        </authorList>
    </citation>
    <scope>NUCLEOTIDE SEQUENCE</scope>
    <source>
        <strain evidence="10">AVDCRST_MAG07</strain>
    </source>
</reference>
<keyword evidence="8" id="KW-0732">Signal</keyword>
<evidence type="ECO:0000256" key="6">
    <source>
        <dbReference type="RuleBase" id="RU003355"/>
    </source>
</evidence>
<accession>A0A6J4M1Y8</accession>
<evidence type="ECO:0000256" key="3">
    <source>
        <dbReference type="ARBA" id="ARBA00022801"/>
    </source>
</evidence>
<keyword evidence="2 5" id="KW-0645">Protease</keyword>
<feature type="chain" id="PRO_5039497403" description="Peptidase S8/S53 domain-containing protein" evidence="8">
    <location>
        <begin position="30"/>
        <end position="545"/>
    </location>
</feature>
<dbReference type="Gene3D" id="3.40.50.200">
    <property type="entry name" value="Peptidase S8/S53 domain"/>
    <property type="match status" value="1"/>
</dbReference>
<evidence type="ECO:0000256" key="1">
    <source>
        <dbReference type="ARBA" id="ARBA00011073"/>
    </source>
</evidence>
<evidence type="ECO:0000256" key="2">
    <source>
        <dbReference type="ARBA" id="ARBA00022670"/>
    </source>
</evidence>
<evidence type="ECO:0000313" key="10">
    <source>
        <dbReference type="EMBL" id="CAA9345873.1"/>
    </source>
</evidence>
<dbReference type="PANTHER" id="PTHR43806">
    <property type="entry name" value="PEPTIDASE S8"/>
    <property type="match status" value="1"/>
</dbReference>
<dbReference type="PRINTS" id="PR00723">
    <property type="entry name" value="SUBTILISIN"/>
</dbReference>
<evidence type="ECO:0000256" key="8">
    <source>
        <dbReference type="SAM" id="SignalP"/>
    </source>
</evidence>
<evidence type="ECO:0000256" key="5">
    <source>
        <dbReference type="PROSITE-ProRule" id="PRU01240"/>
    </source>
</evidence>
<dbReference type="InterPro" id="IPR023827">
    <property type="entry name" value="Peptidase_S8_Asp-AS"/>
</dbReference>
<protein>
    <recommendedName>
        <fullName evidence="9">Peptidase S8/S53 domain-containing protein</fullName>
    </recommendedName>
</protein>